<dbReference type="HOGENOM" id="CLU_2239284_0_0_1"/>
<dbReference type="PhylomeDB" id="E9HX58"/>
<evidence type="ECO:0000313" key="2">
    <source>
        <dbReference type="Proteomes" id="UP000000305"/>
    </source>
</evidence>
<dbReference type="KEGG" id="dpx:DAPPUDRAFT_118976"/>
<name>E9HX58_DAPPU</name>
<proteinExistence type="predicted"/>
<dbReference type="AlphaFoldDB" id="E9HX58"/>
<dbReference type="OrthoDB" id="769138at2759"/>
<dbReference type="EMBL" id="GL733002">
    <property type="protein sequence ID" value="EFX63666.1"/>
    <property type="molecule type" value="Genomic_DNA"/>
</dbReference>
<keyword evidence="2" id="KW-1185">Reference proteome</keyword>
<accession>E9HX58</accession>
<dbReference type="Proteomes" id="UP000000305">
    <property type="component" value="Unassembled WGS sequence"/>
</dbReference>
<protein>
    <submittedName>
        <fullName evidence="1">Uncharacterized protein</fullName>
    </submittedName>
</protein>
<sequence>MLDYHPIILETTLVYNASGSARLRLANSSTSGKMKFANSYKDPMLQSLRQALALEAKFQPKLQLLSTASNTGESGEIKCSMRDGAAHVLRCFKVWYDLPSAVLLD</sequence>
<dbReference type="STRING" id="6669.E9HX58"/>
<dbReference type="InParanoid" id="E9HX58"/>
<organism evidence="1 2">
    <name type="scientific">Daphnia pulex</name>
    <name type="common">Water flea</name>
    <dbReference type="NCBI Taxonomy" id="6669"/>
    <lineage>
        <taxon>Eukaryota</taxon>
        <taxon>Metazoa</taxon>
        <taxon>Ecdysozoa</taxon>
        <taxon>Arthropoda</taxon>
        <taxon>Crustacea</taxon>
        <taxon>Branchiopoda</taxon>
        <taxon>Diplostraca</taxon>
        <taxon>Cladocera</taxon>
        <taxon>Anomopoda</taxon>
        <taxon>Daphniidae</taxon>
        <taxon>Daphnia</taxon>
    </lineage>
</organism>
<evidence type="ECO:0000313" key="1">
    <source>
        <dbReference type="EMBL" id="EFX63666.1"/>
    </source>
</evidence>
<gene>
    <name evidence="1" type="ORF">DAPPUDRAFT_118976</name>
</gene>
<reference evidence="1 2" key="1">
    <citation type="journal article" date="2011" name="Science">
        <title>The ecoresponsive genome of Daphnia pulex.</title>
        <authorList>
            <person name="Colbourne J.K."/>
            <person name="Pfrender M.E."/>
            <person name="Gilbert D."/>
            <person name="Thomas W.K."/>
            <person name="Tucker A."/>
            <person name="Oakley T.H."/>
            <person name="Tokishita S."/>
            <person name="Aerts A."/>
            <person name="Arnold G.J."/>
            <person name="Basu M.K."/>
            <person name="Bauer D.J."/>
            <person name="Caceres C.E."/>
            <person name="Carmel L."/>
            <person name="Casola C."/>
            <person name="Choi J.H."/>
            <person name="Detter J.C."/>
            <person name="Dong Q."/>
            <person name="Dusheyko S."/>
            <person name="Eads B.D."/>
            <person name="Frohlich T."/>
            <person name="Geiler-Samerotte K.A."/>
            <person name="Gerlach D."/>
            <person name="Hatcher P."/>
            <person name="Jogdeo S."/>
            <person name="Krijgsveld J."/>
            <person name="Kriventseva E.V."/>
            <person name="Kultz D."/>
            <person name="Laforsch C."/>
            <person name="Lindquist E."/>
            <person name="Lopez J."/>
            <person name="Manak J.R."/>
            <person name="Muller J."/>
            <person name="Pangilinan J."/>
            <person name="Patwardhan R.P."/>
            <person name="Pitluck S."/>
            <person name="Pritham E.J."/>
            <person name="Rechtsteiner A."/>
            <person name="Rho M."/>
            <person name="Rogozin I.B."/>
            <person name="Sakarya O."/>
            <person name="Salamov A."/>
            <person name="Schaack S."/>
            <person name="Shapiro H."/>
            <person name="Shiga Y."/>
            <person name="Skalitzky C."/>
            <person name="Smith Z."/>
            <person name="Souvorov A."/>
            <person name="Sung W."/>
            <person name="Tang Z."/>
            <person name="Tsuchiya D."/>
            <person name="Tu H."/>
            <person name="Vos H."/>
            <person name="Wang M."/>
            <person name="Wolf Y.I."/>
            <person name="Yamagata H."/>
            <person name="Yamada T."/>
            <person name="Ye Y."/>
            <person name="Shaw J.R."/>
            <person name="Andrews J."/>
            <person name="Crease T.J."/>
            <person name="Tang H."/>
            <person name="Lucas S.M."/>
            <person name="Robertson H.M."/>
            <person name="Bork P."/>
            <person name="Koonin E.V."/>
            <person name="Zdobnov E.M."/>
            <person name="Grigoriev I.V."/>
            <person name="Lynch M."/>
            <person name="Boore J.L."/>
        </authorList>
    </citation>
    <scope>NUCLEOTIDE SEQUENCE [LARGE SCALE GENOMIC DNA]</scope>
</reference>